<dbReference type="InterPro" id="IPR014710">
    <property type="entry name" value="RmlC-like_jellyroll"/>
</dbReference>
<feature type="non-terminal residue" evidence="8">
    <location>
        <position position="1"/>
    </location>
</feature>
<keyword evidence="3" id="KW-0662">Pyridine nucleotide biosynthesis</keyword>
<dbReference type="Gene3D" id="2.60.120.10">
    <property type="entry name" value="Jelly Rolls"/>
    <property type="match status" value="1"/>
</dbReference>
<dbReference type="GO" id="GO:0000334">
    <property type="term" value="F:3-hydroxyanthranilate 3,4-dioxygenase activity"/>
    <property type="evidence" value="ECO:0007669"/>
    <property type="project" value="InterPro"/>
</dbReference>
<comment type="function">
    <text evidence="2">Catalyzes the oxidative ring opening of 3-hydroxyanthranilate to 2-amino-3-carboxymuconate semialdehyde, which spontaneously cyclizes to quinolinate.</text>
</comment>
<sequence>VFLLPARIPHSPQRIADTIGLVIERERTTKEMDCLRYYVDGSDEILYEKWFHCENLEELGPLIKEYFNSEAYKTGKPVPGSIMENKPIKQDFERDLGSSFSLQDWLDRYSEVIDIKGKRKLFEGNFASRIYVLGKGEHKPDEDLPETFLWQIEGKATIKTNERKYDLLQNQTMLIPAGERYTLQSDQKCRTLSVVMNPI</sequence>
<keyword evidence="9" id="KW-1185">Reference proteome</keyword>
<keyword evidence="6" id="KW-0560">Oxidoreductase</keyword>
<dbReference type="PANTHER" id="PTHR15497">
    <property type="entry name" value="3-HYDROXYANTHRANILATE 3,4-DIOXYGENASE"/>
    <property type="match status" value="1"/>
</dbReference>
<evidence type="ECO:0000313" key="8">
    <source>
        <dbReference type="EMBL" id="GFT05220.1"/>
    </source>
</evidence>
<accession>A0A8X6NBM3</accession>
<evidence type="ECO:0000256" key="7">
    <source>
        <dbReference type="ARBA" id="ARBA00023004"/>
    </source>
</evidence>
<evidence type="ECO:0000256" key="5">
    <source>
        <dbReference type="ARBA" id="ARBA00022964"/>
    </source>
</evidence>
<dbReference type="GO" id="GO:0046874">
    <property type="term" value="P:quinolinate metabolic process"/>
    <property type="evidence" value="ECO:0007669"/>
    <property type="project" value="TreeGrafter"/>
</dbReference>
<comment type="cofactor">
    <cofactor evidence="1">
        <name>Fe(2+)</name>
        <dbReference type="ChEBI" id="CHEBI:29033"/>
    </cofactor>
</comment>
<dbReference type="GO" id="GO:0034354">
    <property type="term" value="P:'de novo' NAD+ biosynthetic process from L-tryptophan"/>
    <property type="evidence" value="ECO:0007669"/>
    <property type="project" value="TreeGrafter"/>
</dbReference>
<evidence type="ECO:0000256" key="1">
    <source>
        <dbReference type="ARBA" id="ARBA00001954"/>
    </source>
</evidence>
<evidence type="ECO:0000313" key="9">
    <source>
        <dbReference type="Proteomes" id="UP000887013"/>
    </source>
</evidence>
<dbReference type="SUPFAM" id="SSF51182">
    <property type="entry name" value="RmlC-like cupins"/>
    <property type="match status" value="2"/>
</dbReference>
<dbReference type="AlphaFoldDB" id="A0A8X6NBM3"/>
<comment type="caution">
    <text evidence="8">The sequence shown here is derived from an EMBL/GenBank/DDBJ whole genome shotgun (WGS) entry which is preliminary data.</text>
</comment>
<organism evidence="8 9">
    <name type="scientific">Nephila pilipes</name>
    <name type="common">Giant wood spider</name>
    <name type="synonym">Nephila maculata</name>
    <dbReference type="NCBI Taxonomy" id="299642"/>
    <lineage>
        <taxon>Eukaryota</taxon>
        <taxon>Metazoa</taxon>
        <taxon>Ecdysozoa</taxon>
        <taxon>Arthropoda</taxon>
        <taxon>Chelicerata</taxon>
        <taxon>Arachnida</taxon>
        <taxon>Araneae</taxon>
        <taxon>Araneomorphae</taxon>
        <taxon>Entelegynae</taxon>
        <taxon>Araneoidea</taxon>
        <taxon>Nephilidae</taxon>
        <taxon>Nephila</taxon>
    </lineage>
</organism>
<dbReference type="InterPro" id="IPR010329">
    <property type="entry name" value="3hydroanth_dOase"/>
</dbReference>
<keyword evidence="7" id="KW-0408">Iron</keyword>
<dbReference type="InterPro" id="IPR011051">
    <property type="entry name" value="RmlC_Cupin_sf"/>
</dbReference>
<evidence type="ECO:0000256" key="6">
    <source>
        <dbReference type="ARBA" id="ARBA00023002"/>
    </source>
</evidence>
<dbReference type="OrthoDB" id="204928at2759"/>
<keyword evidence="4" id="KW-0479">Metal-binding</keyword>
<keyword evidence="5" id="KW-0223">Dioxygenase</keyword>
<dbReference type="Pfam" id="PF06052">
    <property type="entry name" value="3-HAO"/>
    <property type="match status" value="1"/>
</dbReference>
<evidence type="ECO:0000256" key="4">
    <source>
        <dbReference type="ARBA" id="ARBA00022723"/>
    </source>
</evidence>
<evidence type="ECO:0000256" key="3">
    <source>
        <dbReference type="ARBA" id="ARBA00022642"/>
    </source>
</evidence>
<evidence type="ECO:0000256" key="2">
    <source>
        <dbReference type="ARBA" id="ARBA00002752"/>
    </source>
</evidence>
<dbReference type="EMBL" id="BMAW01007756">
    <property type="protein sequence ID" value="GFT05220.1"/>
    <property type="molecule type" value="Genomic_DNA"/>
</dbReference>
<gene>
    <name evidence="8" type="primary">Haao</name>
    <name evidence="8" type="ORF">NPIL_675951</name>
</gene>
<reference evidence="8" key="1">
    <citation type="submission" date="2020-08" db="EMBL/GenBank/DDBJ databases">
        <title>Multicomponent nature underlies the extraordinary mechanical properties of spider dragline silk.</title>
        <authorList>
            <person name="Kono N."/>
            <person name="Nakamura H."/>
            <person name="Mori M."/>
            <person name="Yoshida Y."/>
            <person name="Ohtoshi R."/>
            <person name="Malay A.D."/>
            <person name="Moran D.A.P."/>
            <person name="Tomita M."/>
            <person name="Numata K."/>
            <person name="Arakawa K."/>
        </authorList>
    </citation>
    <scope>NUCLEOTIDE SEQUENCE</scope>
</reference>
<dbReference type="Proteomes" id="UP000887013">
    <property type="component" value="Unassembled WGS sequence"/>
</dbReference>
<name>A0A8X6NBM3_NEPPI</name>
<dbReference type="GO" id="GO:0005506">
    <property type="term" value="F:iron ion binding"/>
    <property type="evidence" value="ECO:0007669"/>
    <property type="project" value="InterPro"/>
</dbReference>
<dbReference type="PANTHER" id="PTHR15497:SF1">
    <property type="entry name" value="3-HYDROXYANTHRANILATE 3,4-DIOXYGENASE"/>
    <property type="match status" value="1"/>
</dbReference>
<dbReference type="GO" id="GO:0005737">
    <property type="term" value="C:cytoplasm"/>
    <property type="evidence" value="ECO:0007669"/>
    <property type="project" value="TreeGrafter"/>
</dbReference>
<proteinExistence type="predicted"/>
<protein>
    <submittedName>
        <fullName evidence="8">3-hydroxyanthranilate 3,4-dioxygenase</fullName>
    </submittedName>
</protein>